<protein>
    <submittedName>
        <fullName evidence="2">Glycerophosphodiester phosphodiesterase family protein</fullName>
    </submittedName>
</protein>
<feature type="domain" description="GP-PDE" evidence="1">
    <location>
        <begin position="6"/>
        <end position="247"/>
    </location>
</feature>
<dbReference type="Gene3D" id="3.20.20.190">
    <property type="entry name" value="Phosphatidylinositol (PI) phosphodiesterase"/>
    <property type="match status" value="1"/>
</dbReference>
<evidence type="ECO:0000313" key="3">
    <source>
        <dbReference type="Proteomes" id="UP001626536"/>
    </source>
</evidence>
<evidence type="ECO:0000313" key="2">
    <source>
        <dbReference type="EMBL" id="WOJ90527.1"/>
    </source>
</evidence>
<dbReference type="EMBL" id="CP136862">
    <property type="protein sequence ID" value="WOJ90527.1"/>
    <property type="molecule type" value="Genomic_DNA"/>
</dbReference>
<sequence>MEGLIKRPIAHRGLHSKAAKLIENTLAAAAAAVAKGYAIECDIQLAKDGEAMVFHDFTLDRLMQAEGRLDAFTARELGALAFKDCAQKIATLPAFLAEVAGQVPLIIEIKSRFDGDMRLADRAIAAVADYSGPIYLKSYDPMIVAHIRAAGIRRPLGLVAQAIYDDGHADWAHLPQEKRAALADLRDYPRISPDFLSWRVGDLPHAVPQLCRTGIGLPVLTWTVRSEADRAHAEQWADQIIFEGFEA</sequence>
<dbReference type="InterPro" id="IPR030395">
    <property type="entry name" value="GP_PDE_dom"/>
</dbReference>
<gene>
    <name evidence="2" type="ORF">RZS28_04310</name>
</gene>
<dbReference type="Pfam" id="PF03009">
    <property type="entry name" value="GDPD"/>
    <property type="match status" value="1"/>
</dbReference>
<proteinExistence type="predicted"/>
<dbReference type="SUPFAM" id="SSF51695">
    <property type="entry name" value="PLC-like phosphodiesterases"/>
    <property type="match status" value="1"/>
</dbReference>
<dbReference type="PROSITE" id="PS51704">
    <property type="entry name" value="GP_PDE"/>
    <property type="match status" value="1"/>
</dbReference>
<organism evidence="2 3">
    <name type="scientific">Methylocapsa polymorpha</name>
    <dbReference type="NCBI Taxonomy" id="3080828"/>
    <lineage>
        <taxon>Bacteria</taxon>
        <taxon>Pseudomonadati</taxon>
        <taxon>Pseudomonadota</taxon>
        <taxon>Alphaproteobacteria</taxon>
        <taxon>Hyphomicrobiales</taxon>
        <taxon>Beijerinckiaceae</taxon>
        <taxon>Methylocapsa</taxon>
    </lineage>
</organism>
<dbReference type="Proteomes" id="UP001626536">
    <property type="component" value="Chromosome"/>
</dbReference>
<reference evidence="2 3" key="1">
    <citation type="submission" date="2023-10" db="EMBL/GenBank/DDBJ databases">
        <title>Novel methanotroph of the genus Methylocapsa from a subarctic wetland.</title>
        <authorList>
            <person name="Belova S.E."/>
            <person name="Oshkin I.Y."/>
            <person name="Miroshnikov K."/>
            <person name="Dedysh S.N."/>
        </authorList>
    </citation>
    <scope>NUCLEOTIDE SEQUENCE [LARGE SCALE GENOMIC DNA]</scope>
    <source>
        <strain evidence="2 3">RX1</strain>
    </source>
</reference>
<dbReference type="RefSeq" id="WP_407340053.1">
    <property type="nucleotide sequence ID" value="NZ_CP136862.1"/>
</dbReference>
<accession>A0ABZ0HUR6</accession>
<keyword evidence="3" id="KW-1185">Reference proteome</keyword>
<dbReference type="InterPro" id="IPR017946">
    <property type="entry name" value="PLC-like_Pdiesterase_TIM-brl"/>
</dbReference>
<dbReference type="PANTHER" id="PTHR46211:SF1">
    <property type="entry name" value="GLYCEROPHOSPHODIESTER PHOSPHODIESTERASE, CYTOPLASMIC"/>
    <property type="match status" value="1"/>
</dbReference>
<dbReference type="PANTHER" id="PTHR46211">
    <property type="entry name" value="GLYCEROPHOSPHORYL DIESTER PHOSPHODIESTERASE"/>
    <property type="match status" value="1"/>
</dbReference>
<name>A0ABZ0HUR6_9HYPH</name>
<evidence type="ECO:0000259" key="1">
    <source>
        <dbReference type="PROSITE" id="PS51704"/>
    </source>
</evidence>